<dbReference type="STRING" id="1848.SAMN05443637_11039"/>
<sequence>MTVDEDADGPRVLVAPDKFKGSLTAAEAARAIADGVRAALPGSRVIELPVADGGEGTVDAVVAAGGTRHVVAVTGPTGAPVDAAWAALGEVAVVELAAADGLQLLRPTRTTALTAGSSGTGEVVRAALDAGFRRIVIGLGGSSGTDGGTGLLTSLGARFLDADGRPVPPGGGSLRRIAEVDLDALDPRLAEADVVVCCDVEVPLTGERGAAALFGPQKGAAREDVAELDAGLAHLAEVLHAVTGRDAAAVAWGGAAGGVSGGLYAALGARFTPGADYVVTLLGLDDRLAEADLVVVGEGRMDRTSLTGKAPVEVVRRAVAAGVAAVAVVGALALTEDEVAAAGLRAVRSAVDEAGSAAEALTRPEHWVRAAAETVARTAVENELVVIEEPR</sequence>
<keyword evidence="2 4" id="KW-0808">Transferase</keyword>
<organism evidence="5 6">
    <name type="scientific">Pseudonocardia thermophila</name>
    <dbReference type="NCBI Taxonomy" id="1848"/>
    <lineage>
        <taxon>Bacteria</taxon>
        <taxon>Bacillati</taxon>
        <taxon>Actinomycetota</taxon>
        <taxon>Actinomycetes</taxon>
        <taxon>Pseudonocardiales</taxon>
        <taxon>Pseudonocardiaceae</taxon>
        <taxon>Pseudonocardia</taxon>
    </lineage>
</organism>
<dbReference type="Gene3D" id="3.90.1510.10">
    <property type="entry name" value="Glycerate kinase, domain 2"/>
    <property type="match status" value="1"/>
</dbReference>
<dbReference type="OrthoDB" id="9774290at2"/>
<dbReference type="PANTHER" id="PTHR21599:SF0">
    <property type="entry name" value="GLYCERATE KINASE"/>
    <property type="match status" value="1"/>
</dbReference>
<dbReference type="AlphaFoldDB" id="A0A1M6UF73"/>
<dbReference type="InterPro" id="IPR018193">
    <property type="entry name" value="Glyc_kinase_flavodox-like_fold"/>
</dbReference>
<name>A0A1M6UF73_PSETH</name>
<dbReference type="EMBL" id="FRAP01000010">
    <property type="protein sequence ID" value="SHK67827.1"/>
    <property type="molecule type" value="Genomic_DNA"/>
</dbReference>
<dbReference type="GO" id="GO:0008887">
    <property type="term" value="F:glycerate kinase activity"/>
    <property type="evidence" value="ECO:0007669"/>
    <property type="project" value="UniProtKB-UniRule"/>
</dbReference>
<dbReference type="InterPro" id="IPR018197">
    <property type="entry name" value="Glycerate_kinase_RE-like"/>
</dbReference>
<dbReference type="InterPro" id="IPR004381">
    <property type="entry name" value="Glycerate_kinase"/>
</dbReference>
<keyword evidence="6" id="KW-1185">Reference proteome</keyword>
<proteinExistence type="inferred from homology"/>
<dbReference type="InterPro" id="IPR036129">
    <property type="entry name" value="Glycerate_kinase_sf"/>
</dbReference>
<dbReference type="SUPFAM" id="SSF110738">
    <property type="entry name" value="Glycerate kinase I"/>
    <property type="match status" value="1"/>
</dbReference>
<dbReference type="NCBIfam" id="TIGR00045">
    <property type="entry name" value="glycerate kinase"/>
    <property type="match status" value="1"/>
</dbReference>
<evidence type="ECO:0000256" key="4">
    <source>
        <dbReference type="PIRNR" id="PIRNR006078"/>
    </source>
</evidence>
<evidence type="ECO:0000313" key="6">
    <source>
        <dbReference type="Proteomes" id="UP000184363"/>
    </source>
</evidence>
<evidence type="ECO:0000256" key="3">
    <source>
        <dbReference type="ARBA" id="ARBA00022777"/>
    </source>
</evidence>
<protein>
    <submittedName>
        <fullName evidence="5">Glycerate kinase</fullName>
    </submittedName>
</protein>
<dbReference type="PIRSF" id="PIRSF006078">
    <property type="entry name" value="GlxK"/>
    <property type="match status" value="1"/>
</dbReference>
<gene>
    <name evidence="5" type="ORF">SAMN05443637_11039</name>
</gene>
<dbReference type="PANTHER" id="PTHR21599">
    <property type="entry name" value="GLYCERATE KINASE"/>
    <property type="match status" value="1"/>
</dbReference>
<dbReference type="Proteomes" id="UP000184363">
    <property type="component" value="Unassembled WGS sequence"/>
</dbReference>
<dbReference type="Gene3D" id="3.40.50.10350">
    <property type="entry name" value="Glycerate kinase, domain 1"/>
    <property type="match status" value="1"/>
</dbReference>
<keyword evidence="3 4" id="KW-0418">Kinase</keyword>
<comment type="similarity">
    <text evidence="1 4">Belongs to the glycerate kinase type-1 family.</text>
</comment>
<evidence type="ECO:0000256" key="1">
    <source>
        <dbReference type="ARBA" id="ARBA00006284"/>
    </source>
</evidence>
<evidence type="ECO:0000256" key="2">
    <source>
        <dbReference type="ARBA" id="ARBA00022679"/>
    </source>
</evidence>
<reference evidence="5 6" key="1">
    <citation type="submission" date="2016-11" db="EMBL/GenBank/DDBJ databases">
        <authorList>
            <person name="Jaros S."/>
            <person name="Januszkiewicz K."/>
            <person name="Wedrychowicz H."/>
        </authorList>
    </citation>
    <scope>NUCLEOTIDE SEQUENCE [LARGE SCALE GENOMIC DNA]</scope>
    <source>
        <strain evidence="5 6">DSM 43832</strain>
    </source>
</reference>
<dbReference type="RefSeq" id="WP_073457553.1">
    <property type="nucleotide sequence ID" value="NZ_CALGVN010000001.1"/>
</dbReference>
<dbReference type="Pfam" id="PF02595">
    <property type="entry name" value="Gly_kinase"/>
    <property type="match status" value="1"/>
</dbReference>
<accession>A0A1M6UF73</accession>
<evidence type="ECO:0000313" key="5">
    <source>
        <dbReference type="EMBL" id="SHK67827.1"/>
    </source>
</evidence>
<dbReference type="GO" id="GO:0031388">
    <property type="term" value="P:organic acid phosphorylation"/>
    <property type="evidence" value="ECO:0007669"/>
    <property type="project" value="UniProtKB-UniRule"/>
</dbReference>